<dbReference type="Pfam" id="PF02518">
    <property type="entry name" value="HATPase_c"/>
    <property type="match status" value="1"/>
</dbReference>
<proteinExistence type="predicted"/>
<evidence type="ECO:0000256" key="7">
    <source>
        <dbReference type="ARBA" id="ARBA00022692"/>
    </source>
</evidence>
<keyword evidence="6" id="KW-0808">Transferase</keyword>
<dbReference type="CDD" id="cd16922">
    <property type="entry name" value="HATPase_EvgS-ArcB-TorS-like"/>
    <property type="match status" value="1"/>
</dbReference>
<dbReference type="Gene3D" id="3.30.565.10">
    <property type="entry name" value="Histidine kinase-like ATPase, C-terminal domain"/>
    <property type="match status" value="1"/>
</dbReference>
<keyword evidence="9" id="KW-0418">Kinase</keyword>
<dbReference type="CDD" id="cd00082">
    <property type="entry name" value="HisKA"/>
    <property type="match status" value="1"/>
</dbReference>
<dbReference type="Pfam" id="PF00512">
    <property type="entry name" value="HisKA"/>
    <property type="match status" value="1"/>
</dbReference>
<protein>
    <recommendedName>
        <fullName evidence="3">histidine kinase</fullName>
        <ecNumber evidence="3">2.7.13.3</ecNumber>
    </recommendedName>
</protein>
<dbReference type="FunFam" id="3.30.565.10:FF:000010">
    <property type="entry name" value="Sensor histidine kinase RcsC"/>
    <property type="match status" value="1"/>
</dbReference>
<dbReference type="SMART" id="SM00388">
    <property type="entry name" value="HisKA"/>
    <property type="match status" value="1"/>
</dbReference>
<dbReference type="PRINTS" id="PR00344">
    <property type="entry name" value="BCTRLSENSOR"/>
</dbReference>
<reference evidence="18 19" key="1">
    <citation type="submission" date="2018-06" db="EMBL/GenBank/DDBJ databases">
        <title>Genomic Encyclopedia of Archaeal and Bacterial Type Strains, Phase II (KMG-II): from individual species to whole genera.</title>
        <authorList>
            <person name="Goeker M."/>
        </authorList>
    </citation>
    <scope>NUCLEOTIDE SEQUENCE [LARGE SCALE GENOMIC DNA]</scope>
    <source>
        <strain evidence="18 19">DSM 22011</strain>
    </source>
</reference>
<dbReference type="SMART" id="SM00387">
    <property type="entry name" value="HATPase_c"/>
    <property type="match status" value="1"/>
</dbReference>
<evidence type="ECO:0000256" key="6">
    <source>
        <dbReference type="ARBA" id="ARBA00022679"/>
    </source>
</evidence>
<accession>A0A327Y169</accession>
<dbReference type="Gene3D" id="3.40.50.2300">
    <property type="match status" value="2"/>
</dbReference>
<evidence type="ECO:0000256" key="15">
    <source>
        <dbReference type="SAM" id="Coils"/>
    </source>
</evidence>
<keyword evidence="13" id="KW-0472">Membrane</keyword>
<sequence length="902" mass="99077">MSLTARLAEERRARLAAERLLELKQAELFAANRKLNKHARALSSEIHETRAEISEVRSENQIVKSQLGLANQKIELVEGQLWKALQTMRDGFAMFAPGKTLELANPSYLAPFENIDSVGPGASYGHVLGMLMEEGIVDPQGQKPRDWLDQMMARWDNDPIPATTIRLWDGRFIKVQDRHMADGGVVSLCVDITDLMRMWSAVEELPDGFVIYDSDERLLMCNGTYREIYHKTAPAIVPGRSFEDILRYGLAQGQHIDAVGREEEWLEERLASHRSASTEKEQQLDDGRWLRIYERPLSDGGRVGLRVDITDIKRTQQELEVAKLRAEAASRAKSAFLANMSHEIRTPMNGVVGMADLLRDSDLSDEQKLYVDTIRSSGEALLVIINDILDYSKIEAEKLTLKPELFDLERTVHDIVLLLQPAAREKGVELLVDYDMFLPTSVMGDPGRIRQILTNLIGNAVKFTADGHVMVRLTGLIEDSDRACIHITVEDTGIGIAADKIDHVFGEFNQADDDCNRQFEGTGLGLAITKRLVEMMGGEVWAQSDLGLGSCFGLKIPLDVAEDTSADPVPMPEGLRTVLLIDDHAMTRAILSAQLEGLGLRVTACQTGEDALDKMSEPPDLVISEQDLPELSGLDLARQLGWLVPDLPLILLSADPQAISDDARPAGVHAVLPKPVQRRRLISALASLYASSVPVPASGVEPGVDSHTGPGVAPDAEPGIDAPLAFPAFRHRDMTSGFASVRSAPPPAPETTPARPLDILLAEDNRTNQLVFRKMIQKLDVLVKLRFAANGIEALEAYKERRPDIVFMDISMPKMDGKAATHEIRKIESAGGPCVPIIAVTAHAMAGDRDGILEAGLDDYLTKPLRRTELAHLVDKWTGPDAPQVATLVAIDGGAARLEDRA</sequence>
<evidence type="ECO:0000256" key="13">
    <source>
        <dbReference type="ARBA" id="ARBA00023136"/>
    </source>
</evidence>
<dbReference type="SUPFAM" id="SSF52172">
    <property type="entry name" value="CheY-like"/>
    <property type="match status" value="2"/>
</dbReference>
<dbReference type="EC" id="2.7.13.3" evidence="3"/>
<dbReference type="InterPro" id="IPR005467">
    <property type="entry name" value="His_kinase_dom"/>
</dbReference>
<dbReference type="SUPFAM" id="SSF47384">
    <property type="entry name" value="Homodimeric domain of signal transducing histidine kinase"/>
    <property type="match status" value="1"/>
</dbReference>
<keyword evidence="12" id="KW-0902">Two-component regulatory system</keyword>
<dbReference type="InterPro" id="IPR001789">
    <property type="entry name" value="Sig_transdc_resp-reg_receiver"/>
</dbReference>
<keyword evidence="19" id="KW-1185">Reference proteome</keyword>
<evidence type="ECO:0000313" key="18">
    <source>
        <dbReference type="EMBL" id="RAK14131.1"/>
    </source>
</evidence>
<feature type="domain" description="Response regulatory" evidence="17">
    <location>
        <begin position="758"/>
        <end position="878"/>
    </location>
</feature>
<feature type="coiled-coil region" evidence="15">
    <location>
        <begin position="7"/>
        <end position="59"/>
    </location>
</feature>
<evidence type="ECO:0000256" key="12">
    <source>
        <dbReference type="ARBA" id="ARBA00023012"/>
    </source>
</evidence>
<dbReference type="Gene3D" id="3.30.450.20">
    <property type="entry name" value="PAS domain"/>
    <property type="match status" value="1"/>
</dbReference>
<feature type="domain" description="Histidine kinase" evidence="16">
    <location>
        <begin position="339"/>
        <end position="560"/>
    </location>
</feature>
<evidence type="ECO:0000256" key="3">
    <source>
        <dbReference type="ARBA" id="ARBA00012438"/>
    </source>
</evidence>
<dbReference type="InterPro" id="IPR004358">
    <property type="entry name" value="Sig_transdc_His_kin-like_C"/>
</dbReference>
<dbReference type="Pfam" id="PF00072">
    <property type="entry name" value="Response_reg"/>
    <property type="match status" value="2"/>
</dbReference>
<evidence type="ECO:0000256" key="1">
    <source>
        <dbReference type="ARBA" id="ARBA00000085"/>
    </source>
</evidence>
<evidence type="ECO:0000256" key="8">
    <source>
        <dbReference type="ARBA" id="ARBA00022741"/>
    </source>
</evidence>
<dbReference type="InterPro" id="IPR036890">
    <property type="entry name" value="HATPase_C_sf"/>
</dbReference>
<comment type="catalytic activity">
    <reaction evidence="1">
        <text>ATP + protein L-histidine = ADP + protein N-phospho-L-histidine.</text>
        <dbReference type="EC" id="2.7.13.3"/>
    </reaction>
</comment>
<dbReference type="InterPro" id="IPR011006">
    <property type="entry name" value="CheY-like_superfamily"/>
</dbReference>
<dbReference type="AlphaFoldDB" id="A0A327Y169"/>
<dbReference type="PANTHER" id="PTHR45339:SF1">
    <property type="entry name" value="HYBRID SIGNAL TRANSDUCTION HISTIDINE KINASE J"/>
    <property type="match status" value="1"/>
</dbReference>
<comment type="caution">
    <text evidence="18">The sequence shown here is derived from an EMBL/GenBank/DDBJ whole genome shotgun (WGS) entry which is preliminary data.</text>
</comment>
<dbReference type="InterPro" id="IPR035965">
    <property type="entry name" value="PAS-like_dom_sf"/>
</dbReference>
<evidence type="ECO:0000256" key="9">
    <source>
        <dbReference type="ARBA" id="ARBA00022777"/>
    </source>
</evidence>
<keyword evidence="7" id="KW-0812">Transmembrane</keyword>
<evidence type="ECO:0000256" key="11">
    <source>
        <dbReference type="ARBA" id="ARBA00022989"/>
    </source>
</evidence>
<dbReference type="Pfam" id="PF12860">
    <property type="entry name" value="PAS_7"/>
    <property type="match status" value="2"/>
</dbReference>
<dbReference type="GO" id="GO:0005886">
    <property type="term" value="C:plasma membrane"/>
    <property type="evidence" value="ECO:0007669"/>
    <property type="project" value="UniProtKB-SubCell"/>
</dbReference>
<dbReference type="Gene3D" id="1.10.287.130">
    <property type="match status" value="1"/>
</dbReference>
<keyword evidence="11" id="KW-1133">Transmembrane helix</keyword>
<evidence type="ECO:0000259" key="16">
    <source>
        <dbReference type="PROSITE" id="PS50109"/>
    </source>
</evidence>
<keyword evidence="15" id="KW-0175">Coiled coil</keyword>
<dbReference type="Proteomes" id="UP000249165">
    <property type="component" value="Unassembled WGS sequence"/>
</dbReference>
<dbReference type="OrthoDB" id="9801651at2"/>
<dbReference type="RefSeq" id="WP_111550726.1">
    <property type="nucleotide sequence ID" value="NZ_LIQE01000024.1"/>
</dbReference>
<evidence type="ECO:0000256" key="5">
    <source>
        <dbReference type="ARBA" id="ARBA00022553"/>
    </source>
</evidence>
<dbReference type="FunFam" id="1.10.287.130:FF:000003">
    <property type="entry name" value="Histidine kinase"/>
    <property type="match status" value="1"/>
</dbReference>
<keyword evidence="10" id="KW-0067">ATP-binding</keyword>
<dbReference type="InterPro" id="IPR003661">
    <property type="entry name" value="HisK_dim/P_dom"/>
</dbReference>
<dbReference type="CDD" id="cd17546">
    <property type="entry name" value="REC_hyHK_CKI1_RcsC-like"/>
    <property type="match status" value="2"/>
</dbReference>
<evidence type="ECO:0000313" key="19">
    <source>
        <dbReference type="Proteomes" id="UP000249165"/>
    </source>
</evidence>
<comment type="subcellular location">
    <subcellularLocation>
        <location evidence="2">Cell membrane</location>
        <topology evidence="2">Multi-pass membrane protein</topology>
    </subcellularLocation>
</comment>
<evidence type="ECO:0000256" key="4">
    <source>
        <dbReference type="ARBA" id="ARBA00022475"/>
    </source>
</evidence>
<feature type="domain" description="Response regulatory" evidence="17">
    <location>
        <begin position="577"/>
        <end position="689"/>
    </location>
</feature>
<organism evidence="18 19">
    <name type="scientific">Salipiger aestuarii</name>
    <dbReference type="NCBI Taxonomy" id="568098"/>
    <lineage>
        <taxon>Bacteria</taxon>
        <taxon>Pseudomonadati</taxon>
        <taxon>Pseudomonadota</taxon>
        <taxon>Alphaproteobacteria</taxon>
        <taxon>Rhodobacterales</taxon>
        <taxon>Roseobacteraceae</taxon>
        <taxon>Salipiger</taxon>
    </lineage>
</organism>
<dbReference type="InterPro" id="IPR036097">
    <property type="entry name" value="HisK_dim/P_sf"/>
</dbReference>
<dbReference type="EMBL" id="QLMG01000029">
    <property type="protein sequence ID" value="RAK14131.1"/>
    <property type="molecule type" value="Genomic_DNA"/>
</dbReference>
<dbReference type="PROSITE" id="PS50109">
    <property type="entry name" value="HIS_KIN"/>
    <property type="match status" value="1"/>
</dbReference>
<keyword evidence="4" id="KW-1003">Cell membrane</keyword>
<evidence type="ECO:0000256" key="14">
    <source>
        <dbReference type="PROSITE-ProRule" id="PRU00169"/>
    </source>
</evidence>
<feature type="modified residue" description="4-aspartylphosphate" evidence="14">
    <location>
        <position position="809"/>
    </location>
</feature>
<dbReference type="InterPro" id="IPR003594">
    <property type="entry name" value="HATPase_dom"/>
</dbReference>
<dbReference type="SUPFAM" id="SSF55874">
    <property type="entry name" value="ATPase domain of HSP90 chaperone/DNA topoisomerase II/histidine kinase"/>
    <property type="match status" value="1"/>
</dbReference>
<dbReference type="SMART" id="SM00448">
    <property type="entry name" value="REC"/>
    <property type="match status" value="2"/>
</dbReference>
<dbReference type="GO" id="GO:0000155">
    <property type="term" value="F:phosphorelay sensor kinase activity"/>
    <property type="evidence" value="ECO:0007669"/>
    <property type="project" value="InterPro"/>
</dbReference>
<gene>
    <name evidence="18" type="ORF">ATI53_102925</name>
</gene>
<dbReference type="SUPFAM" id="SSF55785">
    <property type="entry name" value="PYP-like sensor domain (PAS domain)"/>
    <property type="match status" value="1"/>
</dbReference>
<keyword evidence="8" id="KW-0547">Nucleotide-binding</keyword>
<evidence type="ECO:0000256" key="2">
    <source>
        <dbReference type="ARBA" id="ARBA00004651"/>
    </source>
</evidence>
<evidence type="ECO:0000259" key="17">
    <source>
        <dbReference type="PROSITE" id="PS50110"/>
    </source>
</evidence>
<name>A0A327Y169_9RHOB</name>
<dbReference type="GO" id="GO:0005524">
    <property type="term" value="F:ATP binding"/>
    <property type="evidence" value="ECO:0007669"/>
    <property type="project" value="UniProtKB-KW"/>
</dbReference>
<dbReference type="PROSITE" id="PS50110">
    <property type="entry name" value="RESPONSE_REGULATORY"/>
    <property type="match status" value="2"/>
</dbReference>
<evidence type="ECO:0000256" key="10">
    <source>
        <dbReference type="ARBA" id="ARBA00022840"/>
    </source>
</evidence>
<comment type="caution">
    <text evidence="14">Lacks conserved residue(s) required for the propagation of feature annotation.</text>
</comment>
<keyword evidence="5 14" id="KW-0597">Phosphoprotein</keyword>
<dbReference type="PANTHER" id="PTHR45339">
    <property type="entry name" value="HYBRID SIGNAL TRANSDUCTION HISTIDINE KINASE J"/>
    <property type="match status" value="1"/>
</dbReference>